<organism evidence="1 2">
    <name type="scientific">Puccinia striiformis</name>
    <dbReference type="NCBI Taxonomy" id="27350"/>
    <lineage>
        <taxon>Eukaryota</taxon>
        <taxon>Fungi</taxon>
        <taxon>Dikarya</taxon>
        <taxon>Basidiomycota</taxon>
        <taxon>Pucciniomycotina</taxon>
        <taxon>Pucciniomycetes</taxon>
        <taxon>Pucciniales</taxon>
        <taxon>Pucciniaceae</taxon>
        <taxon>Puccinia</taxon>
    </lineage>
</organism>
<evidence type="ECO:0000313" key="1">
    <source>
        <dbReference type="EMBL" id="POV98761.1"/>
    </source>
</evidence>
<gene>
    <name evidence="1" type="ORF">PSTT_14209</name>
</gene>
<reference evidence="1" key="1">
    <citation type="submission" date="2017-12" db="EMBL/GenBank/DDBJ databases">
        <title>Gene loss provides genomic basis for host adaptation in cereal stripe rust fungi.</title>
        <authorList>
            <person name="Xia C."/>
        </authorList>
    </citation>
    <scope>NUCLEOTIDE SEQUENCE [LARGE SCALE GENOMIC DNA]</scope>
    <source>
        <strain evidence="1">93-210</strain>
    </source>
</reference>
<name>A0A2S4UNF3_9BASI</name>
<evidence type="ECO:0000313" key="2">
    <source>
        <dbReference type="Proteomes" id="UP000239156"/>
    </source>
</evidence>
<accession>A0A2S4UNF3</accession>
<dbReference type="Proteomes" id="UP000239156">
    <property type="component" value="Unassembled WGS sequence"/>
</dbReference>
<dbReference type="VEuPathDB" id="FungiDB:PSHT_07040"/>
<proteinExistence type="predicted"/>
<dbReference type="VEuPathDB" id="FungiDB:PSTT_14209"/>
<dbReference type="AlphaFoldDB" id="A0A2S4UNF3"/>
<keyword evidence="2" id="KW-1185">Reference proteome</keyword>
<comment type="caution">
    <text evidence="1">The sequence shown here is derived from an EMBL/GenBank/DDBJ whole genome shotgun (WGS) entry which is preliminary data.</text>
</comment>
<dbReference type="EMBL" id="PKSL01000217">
    <property type="protein sequence ID" value="POV98761.1"/>
    <property type="molecule type" value="Genomic_DNA"/>
</dbReference>
<sequence>MKHWNQKEKPRLLRKIPTRSPKNNKAIGISFQVLLFVNQVSLTQNGYETQSNSIFHWTQKLAASKNLIVTADGSAKKVLFLVQFHPLDPTNTTFTKLIEDLYIMASHRSNLRNKHKISGQMLGIGFRDGYERGESAGDSASNGSDAPRKTL</sequence>
<feature type="non-terminal residue" evidence="1">
    <location>
        <position position="151"/>
    </location>
</feature>
<protein>
    <submittedName>
        <fullName evidence="1">Uncharacterized protein</fullName>
    </submittedName>
</protein>